<dbReference type="CDD" id="cd00093">
    <property type="entry name" value="HTH_XRE"/>
    <property type="match status" value="1"/>
</dbReference>
<accession>A0A6L8RIR9</accession>
<name>A0A6L8RIR9_9ACTN</name>
<feature type="domain" description="HTH cro/C1-type" evidence="2">
    <location>
        <begin position="21"/>
        <end position="77"/>
    </location>
</feature>
<dbReference type="InterPro" id="IPR010982">
    <property type="entry name" value="Lambda_DNA-bd_dom_sf"/>
</dbReference>
<dbReference type="SMART" id="SM00530">
    <property type="entry name" value="HTH_XRE"/>
    <property type="match status" value="1"/>
</dbReference>
<dbReference type="SUPFAM" id="SSF47413">
    <property type="entry name" value="lambda repressor-like DNA-binding domains"/>
    <property type="match status" value="1"/>
</dbReference>
<comment type="caution">
    <text evidence="3">The sequence shown here is derived from an EMBL/GenBank/DDBJ whole genome shotgun (WGS) entry which is preliminary data.</text>
</comment>
<dbReference type="Proteomes" id="UP000481598">
    <property type="component" value="Unassembled WGS sequence"/>
</dbReference>
<sequence length="148" mass="15592">MLEIAMDTLPITTPRQAGIYVRQARESQEITRAALAKKAGVSERLLASLELGDATGIRLDKLLTVFNALGIGLFAQSDNDSIASPSEHPTTIADFPIANSNALPKPSVGRRPARQGTPSSYGALLAQIAAEQGLSDTSDLSFGCKVVK</sequence>
<feature type="region of interest" description="Disordered" evidence="1">
    <location>
        <begin position="82"/>
        <end position="118"/>
    </location>
</feature>
<proteinExistence type="predicted"/>
<dbReference type="EMBL" id="WWTB01000008">
    <property type="protein sequence ID" value="MZJ85740.1"/>
    <property type="molecule type" value="Genomic_DNA"/>
</dbReference>
<gene>
    <name evidence="3" type="ORF">GT635_04595</name>
</gene>
<evidence type="ECO:0000259" key="2">
    <source>
        <dbReference type="PROSITE" id="PS50943"/>
    </source>
</evidence>
<protein>
    <submittedName>
        <fullName evidence="3">Helix-turn-helix domain-containing protein</fullName>
    </submittedName>
</protein>
<dbReference type="Gene3D" id="1.10.260.40">
    <property type="entry name" value="lambda repressor-like DNA-binding domains"/>
    <property type="match status" value="1"/>
</dbReference>
<reference evidence="3 4" key="1">
    <citation type="journal article" date="2019" name="Nat. Med.">
        <title>A library of human gut bacterial isolates paired with longitudinal multiomics data enables mechanistic microbiome research.</title>
        <authorList>
            <person name="Poyet M."/>
            <person name="Groussin M."/>
            <person name="Gibbons S.M."/>
            <person name="Avila-Pacheco J."/>
            <person name="Jiang X."/>
            <person name="Kearney S.M."/>
            <person name="Perrotta A.R."/>
            <person name="Berdy B."/>
            <person name="Zhao S."/>
            <person name="Lieberman T.D."/>
            <person name="Swanson P.K."/>
            <person name="Smith M."/>
            <person name="Roesemann S."/>
            <person name="Alexander J.E."/>
            <person name="Rich S.A."/>
            <person name="Livny J."/>
            <person name="Vlamakis H."/>
            <person name="Clish C."/>
            <person name="Bullock K."/>
            <person name="Deik A."/>
            <person name="Scott J."/>
            <person name="Pierce K.A."/>
            <person name="Xavier R.J."/>
            <person name="Alm E.J."/>
        </authorList>
    </citation>
    <scope>NUCLEOTIDE SEQUENCE [LARGE SCALE GENOMIC DNA]</scope>
    <source>
        <strain evidence="3 4">BIOML-A10</strain>
    </source>
</reference>
<dbReference type="InterPro" id="IPR001387">
    <property type="entry name" value="Cro/C1-type_HTH"/>
</dbReference>
<dbReference type="Pfam" id="PF01381">
    <property type="entry name" value="HTH_3"/>
    <property type="match status" value="1"/>
</dbReference>
<organism evidence="3 4">
    <name type="scientific">Collinsella aerofaciens</name>
    <dbReference type="NCBI Taxonomy" id="74426"/>
    <lineage>
        <taxon>Bacteria</taxon>
        <taxon>Bacillati</taxon>
        <taxon>Actinomycetota</taxon>
        <taxon>Coriobacteriia</taxon>
        <taxon>Coriobacteriales</taxon>
        <taxon>Coriobacteriaceae</taxon>
        <taxon>Collinsella</taxon>
    </lineage>
</organism>
<evidence type="ECO:0000313" key="3">
    <source>
        <dbReference type="EMBL" id="MZJ85740.1"/>
    </source>
</evidence>
<dbReference type="PROSITE" id="PS50943">
    <property type="entry name" value="HTH_CROC1"/>
    <property type="match status" value="1"/>
</dbReference>
<dbReference type="AlphaFoldDB" id="A0A6L8RIR9"/>
<evidence type="ECO:0000256" key="1">
    <source>
        <dbReference type="SAM" id="MobiDB-lite"/>
    </source>
</evidence>
<dbReference type="GO" id="GO:0003677">
    <property type="term" value="F:DNA binding"/>
    <property type="evidence" value="ECO:0007669"/>
    <property type="project" value="InterPro"/>
</dbReference>
<evidence type="ECO:0000313" key="4">
    <source>
        <dbReference type="Proteomes" id="UP000481598"/>
    </source>
</evidence>